<gene>
    <name evidence="7" type="ORF">HNP71_002377</name>
</gene>
<dbReference type="GO" id="GO:0032259">
    <property type="term" value="P:methylation"/>
    <property type="evidence" value="ECO:0007669"/>
    <property type="project" value="UniProtKB-KW"/>
</dbReference>
<protein>
    <submittedName>
        <fullName evidence="7">Cyclopropane-fatty-acyl-phospholipid synthase</fullName>
        <ecNumber evidence="7">2.1.1.79</ecNumber>
    </submittedName>
</protein>
<evidence type="ECO:0000313" key="7">
    <source>
        <dbReference type="EMBL" id="MBB5374107.1"/>
    </source>
</evidence>
<evidence type="ECO:0000256" key="2">
    <source>
        <dbReference type="ARBA" id="ARBA00022603"/>
    </source>
</evidence>
<dbReference type="SUPFAM" id="SSF53335">
    <property type="entry name" value="S-adenosyl-L-methionine-dependent methyltransferases"/>
    <property type="match status" value="1"/>
</dbReference>
<dbReference type="Pfam" id="PF02353">
    <property type="entry name" value="CMAS"/>
    <property type="match status" value="1"/>
</dbReference>
<evidence type="ECO:0000313" key="8">
    <source>
        <dbReference type="Proteomes" id="UP000553706"/>
    </source>
</evidence>
<dbReference type="PANTHER" id="PTHR43667:SF1">
    <property type="entry name" value="CYCLOPROPANE-FATTY-ACYL-PHOSPHOLIPID SYNTHASE"/>
    <property type="match status" value="1"/>
</dbReference>
<dbReference type="EC" id="2.1.1.79" evidence="7"/>
<comment type="similarity">
    <text evidence="1">Belongs to the CFA/CMAS family.</text>
</comment>
<keyword evidence="3 7" id="KW-0808">Transferase</keyword>
<dbReference type="InterPro" id="IPR057206">
    <property type="entry name" value="DUF7884"/>
</dbReference>
<dbReference type="PIRSF" id="PIRSF003085">
    <property type="entry name" value="CMAS"/>
    <property type="match status" value="1"/>
</dbReference>
<dbReference type="AlphaFoldDB" id="A0A840VGT0"/>
<dbReference type="InterPro" id="IPR050723">
    <property type="entry name" value="CFA/CMAS"/>
</dbReference>
<sequence>MLARLVRRGAFLVVWPGGTRSEYGDGEGFRAGIHIKNEQTLRALVLNPGLGLGEAYMDEGMVPVNGTIHDVLCVMMDNLRDFNLPSLAFNARLGRLLRPLLQANGASQSKHNVAHHYDLNGRLYSLFLDRDRQYSCAYFPRGDEALEEAQAAKKRHIAAKLLLDRPDLEVLDIGCGWGGTALTLARDYGARVTGITLSEEQLAAARARATEAGLADRVSFELMDYRAMDRQFDRIVSVGMFEHVGVPNFPAFFATIKRCLKPDGVALLHSIGRFEGPGATNPWIAKYIFPGGYSPALSEVLGPVEKSGLVIGDIEILRLHYAKTLAHWRRRFSANRDAIASLYDERFCRMFEFYLSGSEVSFSLADHMNFQIQLMRDQEAVPLTRDYMFERERQEKFASASD</sequence>
<dbReference type="GO" id="GO:0008825">
    <property type="term" value="F:cyclopropane-fatty-acyl-phospholipid synthase activity"/>
    <property type="evidence" value="ECO:0007669"/>
    <property type="project" value="UniProtKB-EC"/>
</dbReference>
<comment type="caution">
    <text evidence="7">The sequence shown here is derived from an EMBL/GenBank/DDBJ whole genome shotgun (WGS) entry which is preliminary data.</text>
</comment>
<name>A0A840VGT0_9PROT</name>
<proteinExistence type="inferred from homology"/>
<dbReference type="GO" id="GO:0008610">
    <property type="term" value="P:lipid biosynthetic process"/>
    <property type="evidence" value="ECO:0007669"/>
    <property type="project" value="InterPro"/>
</dbReference>
<keyword evidence="8" id="KW-1185">Reference proteome</keyword>
<keyword evidence="2 7" id="KW-0489">Methyltransferase</keyword>
<dbReference type="InterPro" id="IPR003333">
    <property type="entry name" value="CMAS"/>
</dbReference>
<dbReference type="InterPro" id="IPR029063">
    <property type="entry name" value="SAM-dependent_MTases_sf"/>
</dbReference>
<evidence type="ECO:0000256" key="4">
    <source>
        <dbReference type="ARBA" id="ARBA00022691"/>
    </source>
</evidence>
<evidence type="ECO:0000259" key="6">
    <source>
        <dbReference type="Pfam" id="PF25371"/>
    </source>
</evidence>
<keyword evidence="4" id="KW-0949">S-adenosyl-L-methionine</keyword>
<evidence type="ECO:0000256" key="3">
    <source>
        <dbReference type="ARBA" id="ARBA00022679"/>
    </source>
</evidence>
<dbReference type="CDD" id="cd02440">
    <property type="entry name" value="AdoMet_MTases"/>
    <property type="match status" value="1"/>
</dbReference>
<evidence type="ECO:0000256" key="5">
    <source>
        <dbReference type="ARBA" id="ARBA00023098"/>
    </source>
</evidence>
<reference evidence="7 8" key="1">
    <citation type="submission" date="2020-08" db="EMBL/GenBank/DDBJ databases">
        <title>Genomic Encyclopedia of Type Strains, Phase IV (KMG-IV): sequencing the most valuable type-strain genomes for metagenomic binning, comparative biology and taxonomic classification.</title>
        <authorList>
            <person name="Goeker M."/>
        </authorList>
    </citation>
    <scope>NUCLEOTIDE SEQUENCE [LARGE SCALE GENOMIC DNA]</scope>
    <source>
        <strain evidence="7 8">DSM 27026</strain>
    </source>
</reference>
<evidence type="ECO:0000256" key="1">
    <source>
        <dbReference type="ARBA" id="ARBA00010815"/>
    </source>
</evidence>
<keyword evidence="5" id="KW-0443">Lipid metabolism</keyword>
<dbReference type="Proteomes" id="UP000553706">
    <property type="component" value="Unassembled WGS sequence"/>
</dbReference>
<dbReference type="PANTHER" id="PTHR43667">
    <property type="entry name" value="CYCLOPROPANE-FATTY-ACYL-PHOSPHOLIPID SYNTHASE"/>
    <property type="match status" value="1"/>
</dbReference>
<dbReference type="Pfam" id="PF25371">
    <property type="entry name" value="DUF7884"/>
    <property type="match status" value="1"/>
</dbReference>
<dbReference type="Gene3D" id="3.40.50.150">
    <property type="entry name" value="Vaccinia Virus protein VP39"/>
    <property type="match status" value="1"/>
</dbReference>
<dbReference type="EMBL" id="JACHFJ010000012">
    <property type="protein sequence ID" value="MBB5374107.1"/>
    <property type="molecule type" value="Genomic_DNA"/>
</dbReference>
<feature type="domain" description="DUF7884" evidence="6">
    <location>
        <begin position="11"/>
        <end position="80"/>
    </location>
</feature>
<organism evidence="7 8">
    <name type="scientific">Acidocella aromatica</name>
    <dbReference type="NCBI Taxonomy" id="1303579"/>
    <lineage>
        <taxon>Bacteria</taxon>
        <taxon>Pseudomonadati</taxon>
        <taxon>Pseudomonadota</taxon>
        <taxon>Alphaproteobacteria</taxon>
        <taxon>Acetobacterales</taxon>
        <taxon>Acidocellaceae</taxon>
        <taxon>Acidocella</taxon>
    </lineage>
</organism>
<dbReference type="RefSeq" id="WP_183267123.1">
    <property type="nucleotide sequence ID" value="NZ_JACHFJ010000012.1"/>
</dbReference>
<accession>A0A840VGT0</accession>